<dbReference type="EMBL" id="JAYJLD010000015">
    <property type="protein sequence ID" value="MEB3102317.1"/>
    <property type="molecule type" value="Genomic_DNA"/>
</dbReference>
<evidence type="ECO:0000313" key="1">
    <source>
        <dbReference type="EMBL" id="MEB3102317.1"/>
    </source>
</evidence>
<keyword evidence="2" id="KW-1185">Reference proteome</keyword>
<protein>
    <submittedName>
        <fullName evidence="1">YwmB family TATA-box binding protein</fullName>
    </submittedName>
</protein>
<gene>
    <name evidence="1" type="ORF">VF724_11655</name>
</gene>
<dbReference type="SUPFAM" id="SSF143842">
    <property type="entry name" value="YwmB-like"/>
    <property type="match status" value="1"/>
</dbReference>
<dbReference type="Gene3D" id="3.30.360.40">
    <property type="entry name" value="YwmB-like"/>
    <property type="match status" value="1"/>
</dbReference>
<comment type="caution">
    <text evidence="1">The sequence shown here is derived from an EMBL/GenBank/DDBJ whole genome shotgun (WGS) entry which is preliminary data.</text>
</comment>
<proteinExistence type="predicted"/>
<evidence type="ECO:0000313" key="2">
    <source>
        <dbReference type="Proteomes" id="UP001310386"/>
    </source>
</evidence>
<sequence length="252" mass="27951">MLWLRKNKGMAILVLFIIMILCGWNSYSSTAEQASDAQKLWSFSRQELDGPVGVVMQAGTVFKSFTDSSEFLELGKRTSDLLGLPSGTVQLQEGTHLRYEAVLRSQDGITATLIILGMKEGGPTYLFVKVQGREVSSLDPLETLRDRLTAGLRALDLHPQWNTTIQGVLKAKDGGEAAVRKLWNRLGQKLQASKVESYEDARTSSISYYTPQMKESVRTGSRPMNLQAAVHRVTETNNLRVTLGVPVIVTEY</sequence>
<dbReference type="Pfam" id="PF08680">
    <property type="entry name" value="DUF1779"/>
    <property type="match status" value="1"/>
</dbReference>
<reference evidence="1" key="1">
    <citation type="submission" date="2023-12" db="EMBL/GenBank/DDBJ databases">
        <title>Fervidustalea candida gen. nov., sp. nov., a novel member of the family Paenibacillaceae isolated from a geothermal area.</title>
        <authorList>
            <person name="Li W.-J."/>
            <person name="Jiao J.-Y."/>
            <person name="Chen Y."/>
        </authorList>
    </citation>
    <scope>NUCLEOTIDE SEQUENCE</scope>
    <source>
        <strain evidence="1">SYSU GA230002</strain>
    </source>
</reference>
<dbReference type="RefSeq" id="WP_371754436.1">
    <property type="nucleotide sequence ID" value="NZ_JAYJLD010000015.1"/>
</dbReference>
<dbReference type="Proteomes" id="UP001310386">
    <property type="component" value="Unassembled WGS sequence"/>
</dbReference>
<name>A0ABU5ZKF9_9BACL</name>
<accession>A0ABU5ZKF9</accession>
<organism evidence="1 2">
    <name type="scientific">Ferviditalea candida</name>
    <dbReference type="NCBI Taxonomy" id="3108399"/>
    <lineage>
        <taxon>Bacteria</taxon>
        <taxon>Bacillati</taxon>
        <taxon>Bacillota</taxon>
        <taxon>Bacilli</taxon>
        <taxon>Bacillales</taxon>
        <taxon>Paenibacillaceae</taxon>
        <taxon>Ferviditalea</taxon>
    </lineage>
</organism>
<dbReference type="InterPro" id="IPR014794">
    <property type="entry name" value="DUF1779"/>
</dbReference>
<dbReference type="InterPro" id="IPR036209">
    <property type="entry name" value="YwmB-like_sf"/>
</dbReference>